<reference evidence="1" key="1">
    <citation type="submission" date="2020-05" db="EMBL/GenBank/DDBJ databases">
        <title>Identification of trans-AT polyketide cluster in two marine bacteria, producers of a novel glutaramide-containing polyketide sesbanimide D and analogs.</title>
        <authorList>
            <person name="Kacar D."/>
            <person name="Rodriguez P."/>
            <person name="Canedo L."/>
            <person name="Gonzalez E."/>
            <person name="Galan B."/>
            <person name="De La Calle F."/>
            <person name="Garcia J.L."/>
        </authorList>
    </citation>
    <scope>NUCLEOTIDE SEQUENCE</scope>
    <source>
        <strain evidence="1">PHM038</strain>
    </source>
</reference>
<comment type="caution">
    <text evidence="1">The sequence shown here is derived from an EMBL/GenBank/DDBJ whole genome shotgun (WGS) entry which is preliminary data.</text>
</comment>
<gene>
    <name evidence="1" type="ORF">HK439_07090</name>
</gene>
<evidence type="ECO:0000313" key="1">
    <source>
        <dbReference type="EMBL" id="MBD1546022.1"/>
    </source>
</evidence>
<organism evidence="1 2">
    <name type="scientific">Roseibium aggregatum</name>
    <dbReference type="NCBI Taxonomy" id="187304"/>
    <lineage>
        <taxon>Bacteria</taxon>
        <taxon>Pseudomonadati</taxon>
        <taxon>Pseudomonadota</taxon>
        <taxon>Alphaproteobacteria</taxon>
        <taxon>Hyphomicrobiales</taxon>
        <taxon>Stappiaceae</taxon>
        <taxon>Roseibium</taxon>
    </lineage>
</organism>
<proteinExistence type="predicted"/>
<dbReference type="AlphaFoldDB" id="A0A926S624"/>
<dbReference type="Proteomes" id="UP000598467">
    <property type="component" value="Unassembled WGS sequence"/>
</dbReference>
<evidence type="ECO:0000313" key="2">
    <source>
        <dbReference type="Proteomes" id="UP000598467"/>
    </source>
</evidence>
<dbReference type="SUPFAM" id="SSF51197">
    <property type="entry name" value="Clavaminate synthase-like"/>
    <property type="match status" value="1"/>
</dbReference>
<dbReference type="EMBL" id="JABFCZ010000006">
    <property type="protein sequence ID" value="MBD1546022.1"/>
    <property type="molecule type" value="Genomic_DNA"/>
</dbReference>
<protein>
    <recommendedName>
        <fullName evidence="3">JmjC domain-containing protein</fullName>
    </recommendedName>
</protein>
<dbReference type="RefSeq" id="WP_190290689.1">
    <property type="nucleotide sequence ID" value="NZ_JABFCZ010000006.1"/>
</dbReference>
<name>A0A926S624_9HYPH</name>
<accession>A0A926S624</accession>
<evidence type="ECO:0008006" key="3">
    <source>
        <dbReference type="Google" id="ProtNLM"/>
    </source>
</evidence>
<sequence length="390" mass="42300">MISAGSIRELAAISDGFRKACVLKGAFSDGFLSAADITKIFRAVSADETRLSCLRAYTETAQRPDLQQKLFREPPETEDLETWGRSRFGGTRFGIVLDRPPLENDAFEARLSEVLTGIYDTAGTAFGAAEPHIFIGDYGYSPFGAHHDQEVGRILHFHVGPGIKQMYIWDEEDYVAATGGTMACFDPGAILDKATRYDIGPGDIMVLPTEGFHVGYTPDFSIGFALCLMDADDGDTLRQAADQALAHALEEMETGAEPPTSGHNGNSLQVTVDISRALWIEDARAASNLSLVPPPPPREALPPENAKLARLGRFPIVYRERGDEAVLAGRGHSLELPPSAALATLTDRLNTDEEMTLAEMTELLATDFSEDAADYIAGQLWTWHAVAPVA</sequence>